<dbReference type="Pfam" id="PF02347">
    <property type="entry name" value="GDC-P"/>
    <property type="match status" value="1"/>
</dbReference>
<dbReference type="Gene3D" id="3.90.1150.10">
    <property type="entry name" value="Aspartate Aminotransferase, domain 1"/>
    <property type="match status" value="1"/>
</dbReference>
<dbReference type="GO" id="GO:0004375">
    <property type="term" value="F:glycine dehydrogenase (decarboxylating) activity"/>
    <property type="evidence" value="ECO:0007669"/>
    <property type="project" value="UniProtKB-EC"/>
</dbReference>
<dbReference type="EMBL" id="UOEA01000045">
    <property type="protein sequence ID" value="VAV83664.1"/>
    <property type="molecule type" value="Genomic_DNA"/>
</dbReference>
<sequence length="456" mass="49160">MSTLGQPYLPHTSEEIEHICKTIGVISVDELLEVFPRELRLTSALDLPAGLSEQEVLGLLSGLASRNTPQDGLSSFLGAGAYNHYIPAAIGNITSRSEFITSYTPYQPEISQGTLQAIFEYQSLICQLTAMDVANASLYDGASAMAEAVLMARRVTRRGKVLISAGVHPEYWETTATYLKGTAETPASVAYSKEAGTTLFAEVEQAFDDDTACLVVQYPNFFGGVEDIKALADLVHSKKGLLIVVVSEALSMGALTAPGELGADIVVGEAQSFGSPLSYGGPYLGFMGVRQKHLRQMPGRVVGQTLDKNERRSYCLTMATREQHIRREKATSNICTNQGLVALTCAIYLTLLGKGGLMKLARLNMAKAVFLKEKLKEVAGIKIAFDAPNFNEFVIEIDGDSKVFLKALLEKGIAGGVELGRFYPELKNHILIAVTEMNTRAEMEAYGAAAAALVKA</sequence>
<dbReference type="EC" id="1.4.4.2" evidence="1"/>
<reference evidence="5" key="1">
    <citation type="submission" date="2018-06" db="EMBL/GenBank/DDBJ databases">
        <authorList>
            <person name="Zhirakovskaya E."/>
        </authorList>
    </citation>
    <scope>NUCLEOTIDE SEQUENCE</scope>
</reference>
<dbReference type="InterPro" id="IPR049315">
    <property type="entry name" value="GDC-P_N"/>
</dbReference>
<name>A0A3B0QPP5_9ZZZZ</name>
<dbReference type="HAMAP" id="MF_00712">
    <property type="entry name" value="GcvPA"/>
    <property type="match status" value="1"/>
</dbReference>
<dbReference type="GO" id="GO:0009116">
    <property type="term" value="P:nucleoside metabolic process"/>
    <property type="evidence" value="ECO:0007669"/>
    <property type="project" value="InterPro"/>
</dbReference>
<dbReference type="AlphaFoldDB" id="A0A3B0QPP5"/>
<feature type="domain" description="Glycine cleavage system P-protein N-terminal" evidence="4">
    <location>
        <begin position="8"/>
        <end position="444"/>
    </location>
</feature>
<evidence type="ECO:0000256" key="3">
    <source>
        <dbReference type="ARBA" id="ARBA00049026"/>
    </source>
</evidence>
<dbReference type="InterPro" id="IPR023010">
    <property type="entry name" value="GcvPA"/>
</dbReference>
<dbReference type="Gene3D" id="3.40.640.10">
    <property type="entry name" value="Type I PLP-dependent aspartate aminotransferase-like (Major domain)"/>
    <property type="match status" value="1"/>
</dbReference>
<dbReference type="PANTHER" id="PTHR42806:SF1">
    <property type="entry name" value="GLYCINE DEHYDROGENASE (DECARBOXYLATING)"/>
    <property type="match status" value="1"/>
</dbReference>
<evidence type="ECO:0000256" key="1">
    <source>
        <dbReference type="ARBA" id="ARBA00012134"/>
    </source>
</evidence>
<dbReference type="InterPro" id="IPR015422">
    <property type="entry name" value="PyrdxlP-dep_Trfase_small"/>
</dbReference>
<evidence type="ECO:0000313" key="5">
    <source>
        <dbReference type="EMBL" id="VAV83664.1"/>
    </source>
</evidence>
<comment type="catalytic activity">
    <reaction evidence="3">
        <text>N(6)-[(R)-lipoyl]-L-lysyl-[glycine-cleavage complex H protein] + glycine + H(+) = N(6)-[(R)-S(8)-aminomethyldihydrolipoyl]-L-lysyl-[glycine-cleavage complex H protein] + CO2</text>
        <dbReference type="Rhea" id="RHEA:24304"/>
        <dbReference type="Rhea" id="RHEA-COMP:10494"/>
        <dbReference type="Rhea" id="RHEA-COMP:10495"/>
        <dbReference type="ChEBI" id="CHEBI:15378"/>
        <dbReference type="ChEBI" id="CHEBI:16526"/>
        <dbReference type="ChEBI" id="CHEBI:57305"/>
        <dbReference type="ChEBI" id="CHEBI:83099"/>
        <dbReference type="ChEBI" id="CHEBI:83143"/>
        <dbReference type="EC" id="1.4.4.2"/>
    </reaction>
</comment>
<dbReference type="InterPro" id="IPR020581">
    <property type="entry name" value="GDC_P"/>
</dbReference>
<protein>
    <recommendedName>
        <fullName evidence="1">glycine dehydrogenase (aminomethyl-transferring)</fullName>
        <ecNumber evidence="1">1.4.4.2</ecNumber>
    </recommendedName>
</protein>
<dbReference type="InterPro" id="IPR015421">
    <property type="entry name" value="PyrdxlP-dep_Trfase_major"/>
</dbReference>
<gene>
    <name evidence="5" type="ORF">MNBD_DELTA01-941</name>
</gene>
<organism evidence="5">
    <name type="scientific">hydrothermal vent metagenome</name>
    <dbReference type="NCBI Taxonomy" id="652676"/>
    <lineage>
        <taxon>unclassified sequences</taxon>
        <taxon>metagenomes</taxon>
        <taxon>ecological metagenomes</taxon>
    </lineage>
</organism>
<dbReference type="PANTHER" id="PTHR42806">
    <property type="entry name" value="GLYCINE CLEAVAGE SYSTEM P-PROTEIN"/>
    <property type="match status" value="1"/>
</dbReference>
<dbReference type="InterPro" id="IPR015424">
    <property type="entry name" value="PyrdxlP-dep_Trfase"/>
</dbReference>
<evidence type="ECO:0000259" key="4">
    <source>
        <dbReference type="Pfam" id="PF02347"/>
    </source>
</evidence>
<dbReference type="NCBIfam" id="NF001696">
    <property type="entry name" value="PRK00451.1"/>
    <property type="match status" value="1"/>
</dbReference>
<dbReference type="PIRSF" id="PIRSF006815">
    <property type="entry name" value="GcvPA"/>
    <property type="match status" value="1"/>
</dbReference>
<keyword evidence="2 5" id="KW-0560">Oxidoreductase</keyword>
<accession>A0A3B0QPP5</accession>
<dbReference type="SUPFAM" id="SSF53383">
    <property type="entry name" value="PLP-dependent transferases"/>
    <property type="match status" value="1"/>
</dbReference>
<evidence type="ECO:0000256" key="2">
    <source>
        <dbReference type="ARBA" id="ARBA00023002"/>
    </source>
</evidence>
<dbReference type="GO" id="GO:0006546">
    <property type="term" value="P:glycine catabolic process"/>
    <property type="evidence" value="ECO:0007669"/>
    <property type="project" value="InterPro"/>
</dbReference>
<dbReference type="CDD" id="cd00613">
    <property type="entry name" value="GDC-P"/>
    <property type="match status" value="1"/>
</dbReference>
<proteinExistence type="inferred from homology"/>